<sequence>MQQSKGGINFLKKQRSIYMIVDIFLNGITFSLFFYMSWMFPQEAYGKLNALLSFLALTYVLGFSYQIYVTKVVNSRESNYRDIVSSAKRIVLVLTIPFLLLNPFLSNVLQTTPLAVGIIGLITCIAIFLSLERGIMQGQERFIHLAISLCIDIGIKILIVVPLLLFTSSIPLVLFSTLLGHIGAFIFCKVINKPHYELETIDELKTLRGVYLSIWSIITAQFFFSFFNSIDMVVVNWYLNEMAGIYAVTIKIGQLHLIFGTALVYLWFPKMVRSINDGTKIIKTTYKWLGIVLAFGCTIALFYQVWVSKWLSLFLPEDYIEIQNYLGFSSLIYTFLLISVILTNLLIAYDSKGYIKIFACGAIVYIFLTLIFHDGLLHIMFIQLLTYLLMAILLFYHFIKLGRKEAKLQ</sequence>
<dbReference type="PANTHER" id="PTHR30250">
    <property type="entry name" value="PST FAMILY PREDICTED COLANIC ACID TRANSPORTER"/>
    <property type="match status" value="1"/>
</dbReference>
<keyword evidence="5 6" id="KW-0472">Membrane</keyword>
<evidence type="ECO:0000256" key="5">
    <source>
        <dbReference type="ARBA" id="ARBA00023136"/>
    </source>
</evidence>
<feature type="transmembrane region" description="Helical" evidence="6">
    <location>
        <begin position="326"/>
        <end position="347"/>
    </location>
</feature>
<name>A0A432LBB1_9BACI</name>
<keyword evidence="4 6" id="KW-1133">Transmembrane helix</keyword>
<dbReference type="Proteomes" id="UP000287910">
    <property type="component" value="Unassembled WGS sequence"/>
</dbReference>
<protein>
    <recommendedName>
        <fullName evidence="9">Polysaccharide biosynthesis protein</fullName>
    </recommendedName>
</protein>
<feature type="transmembrane region" description="Helical" evidence="6">
    <location>
        <begin position="90"/>
        <end position="108"/>
    </location>
</feature>
<keyword evidence="8" id="KW-1185">Reference proteome</keyword>
<gene>
    <name evidence="7" type="ORF">EK386_10445</name>
</gene>
<comment type="caution">
    <text evidence="7">The sequence shown here is derived from an EMBL/GenBank/DDBJ whole genome shotgun (WGS) entry which is preliminary data.</text>
</comment>
<feature type="transmembrane region" description="Helical" evidence="6">
    <location>
        <begin position="288"/>
        <end position="306"/>
    </location>
</feature>
<keyword evidence="3 6" id="KW-0812">Transmembrane</keyword>
<feature type="transmembrane region" description="Helical" evidence="6">
    <location>
        <begin position="50"/>
        <end position="69"/>
    </location>
</feature>
<evidence type="ECO:0000313" key="7">
    <source>
        <dbReference type="EMBL" id="RUL52007.1"/>
    </source>
</evidence>
<dbReference type="PANTHER" id="PTHR30250:SF11">
    <property type="entry name" value="O-ANTIGEN TRANSPORTER-RELATED"/>
    <property type="match status" value="1"/>
</dbReference>
<feature type="transmembrane region" description="Helical" evidence="6">
    <location>
        <begin position="20"/>
        <end position="38"/>
    </location>
</feature>
<feature type="transmembrane region" description="Helical" evidence="6">
    <location>
        <begin position="354"/>
        <end position="373"/>
    </location>
</feature>
<keyword evidence="2" id="KW-1003">Cell membrane</keyword>
<dbReference type="EMBL" id="RYYR01000012">
    <property type="protein sequence ID" value="RUL52007.1"/>
    <property type="molecule type" value="Genomic_DNA"/>
</dbReference>
<evidence type="ECO:0000256" key="1">
    <source>
        <dbReference type="ARBA" id="ARBA00004651"/>
    </source>
</evidence>
<evidence type="ECO:0000256" key="6">
    <source>
        <dbReference type="SAM" id="Phobius"/>
    </source>
</evidence>
<proteinExistence type="predicted"/>
<evidence type="ECO:0000256" key="4">
    <source>
        <dbReference type="ARBA" id="ARBA00022989"/>
    </source>
</evidence>
<dbReference type="InterPro" id="IPR050833">
    <property type="entry name" value="Poly_Biosynth_Transport"/>
</dbReference>
<feature type="transmembrane region" description="Helical" evidence="6">
    <location>
        <begin position="379"/>
        <end position="399"/>
    </location>
</feature>
<dbReference type="RefSeq" id="WP_126659112.1">
    <property type="nucleotide sequence ID" value="NZ_RYYR01000012.1"/>
</dbReference>
<evidence type="ECO:0000313" key="8">
    <source>
        <dbReference type="Proteomes" id="UP000287910"/>
    </source>
</evidence>
<feature type="transmembrane region" description="Helical" evidence="6">
    <location>
        <begin position="212"/>
        <end position="239"/>
    </location>
</feature>
<feature type="transmembrane region" description="Helical" evidence="6">
    <location>
        <begin position="172"/>
        <end position="191"/>
    </location>
</feature>
<evidence type="ECO:0000256" key="2">
    <source>
        <dbReference type="ARBA" id="ARBA00022475"/>
    </source>
</evidence>
<comment type="subcellular location">
    <subcellularLocation>
        <location evidence="1">Cell membrane</location>
        <topology evidence="1">Multi-pass membrane protein</topology>
    </subcellularLocation>
</comment>
<dbReference type="GO" id="GO:0005886">
    <property type="term" value="C:plasma membrane"/>
    <property type="evidence" value="ECO:0007669"/>
    <property type="project" value="UniProtKB-SubCell"/>
</dbReference>
<feature type="transmembrane region" description="Helical" evidence="6">
    <location>
        <begin position="143"/>
        <end position="166"/>
    </location>
</feature>
<evidence type="ECO:0008006" key="9">
    <source>
        <dbReference type="Google" id="ProtNLM"/>
    </source>
</evidence>
<dbReference type="AlphaFoldDB" id="A0A432LBB1"/>
<feature type="transmembrane region" description="Helical" evidence="6">
    <location>
        <begin position="245"/>
        <end position="268"/>
    </location>
</feature>
<accession>A0A432LBB1</accession>
<evidence type="ECO:0000256" key="3">
    <source>
        <dbReference type="ARBA" id="ARBA00022692"/>
    </source>
</evidence>
<feature type="transmembrane region" description="Helical" evidence="6">
    <location>
        <begin position="114"/>
        <end position="131"/>
    </location>
</feature>
<organism evidence="7 8">
    <name type="scientific">Lysinibacillus antri</name>
    <dbReference type="NCBI Taxonomy" id="2498145"/>
    <lineage>
        <taxon>Bacteria</taxon>
        <taxon>Bacillati</taxon>
        <taxon>Bacillota</taxon>
        <taxon>Bacilli</taxon>
        <taxon>Bacillales</taxon>
        <taxon>Bacillaceae</taxon>
        <taxon>Lysinibacillus</taxon>
    </lineage>
</organism>
<reference evidence="7 8" key="1">
    <citation type="submission" date="2018-12" db="EMBL/GenBank/DDBJ databases">
        <title>Lysinibacillus antri sp. nov., isolated from a cave soil.</title>
        <authorList>
            <person name="Narsing Rao M.P."/>
            <person name="Zhang H."/>
            <person name="Dong Z.-Y."/>
            <person name="Niu X.-K."/>
            <person name="Zhang K."/>
            <person name="Fang B.-Z."/>
            <person name="Kang Y.-Q."/>
            <person name="Xiao M."/>
            <person name="Li W.-J."/>
        </authorList>
    </citation>
    <scope>NUCLEOTIDE SEQUENCE [LARGE SCALE GENOMIC DNA]</scope>
    <source>
        <strain evidence="7 8">SYSU K30002</strain>
    </source>
</reference>